<feature type="binding site" evidence="8">
    <location>
        <begin position="223"/>
        <end position="224"/>
    </location>
    <ligand>
        <name>substrate</name>
    </ligand>
</feature>
<feature type="active site" description="Proton donor" evidence="8">
    <location>
        <position position="81"/>
    </location>
</feature>
<evidence type="ECO:0000313" key="10">
    <source>
        <dbReference type="EMBL" id="MBP1046362.1"/>
    </source>
</evidence>
<dbReference type="InterPro" id="IPR001653">
    <property type="entry name" value="DAP_epimerase_DapF"/>
</dbReference>
<feature type="active site" description="Proton acceptor" evidence="8">
    <location>
        <position position="232"/>
    </location>
</feature>
<dbReference type="SUPFAM" id="SSF54506">
    <property type="entry name" value="Diaminopimelate epimerase-like"/>
    <property type="match status" value="2"/>
</dbReference>
<name>A0ABS4CJA8_9ENTE</name>
<comment type="catalytic activity">
    <reaction evidence="7 8">
        <text>(2S,6S)-2,6-diaminopimelate = meso-2,6-diaminopimelate</text>
        <dbReference type="Rhea" id="RHEA:15393"/>
        <dbReference type="ChEBI" id="CHEBI:57609"/>
        <dbReference type="ChEBI" id="CHEBI:57791"/>
        <dbReference type="EC" id="5.1.1.7"/>
    </reaction>
</comment>
<feature type="site" description="Could be important to modulate the pK values of the two catalytic cysteine residues" evidence="8">
    <location>
        <position position="171"/>
    </location>
</feature>
<evidence type="ECO:0000256" key="1">
    <source>
        <dbReference type="ARBA" id="ARBA00005196"/>
    </source>
</evidence>
<protein>
    <recommendedName>
        <fullName evidence="3 8">Diaminopimelate epimerase</fullName>
        <shortName evidence="8">DAP epimerase</shortName>
        <ecNumber evidence="3 8">5.1.1.7</ecNumber>
    </recommendedName>
    <alternativeName>
        <fullName evidence="8">PLP-independent amino acid racemase</fullName>
    </alternativeName>
</protein>
<comment type="similarity">
    <text evidence="2 8">Belongs to the diaminopimelate epimerase family.</text>
</comment>
<accession>A0ABS4CJA8</accession>
<sequence length="332" mass="36783">MDIKLQKVHGSENDFFILDETLLAEPLTQIEIDKLRKSLCNRQSGLLEGADGILLVEQTDEGSALAKMRVINSDGTEASMCGNGLRTVARYLSEKHDKEFFTVETMFADLKVRKTVEFSDKVPAYQVEISPVSFDKEAVSMNYSEETIINEEIPALSETLKFSVVAVPNPHLIAFVDHEGLMNGELERIAGYVNGENPLFPDGINVSFVEILGENELFVRTYERGVGLTSACGTAMCASSLMYTLLYTKRFYEKITVRNVGGLVQTVVHETGDGGYWMELIGNATVTHTIQGSIAELMAGNFTALVIEETEEQTAYTEFLKQQAGGVRQQFE</sequence>
<dbReference type="Pfam" id="PF01678">
    <property type="entry name" value="DAP_epimerase"/>
    <property type="match status" value="2"/>
</dbReference>
<dbReference type="Gene3D" id="3.10.310.10">
    <property type="entry name" value="Diaminopimelate Epimerase, Chain A, domain 1"/>
    <property type="match status" value="2"/>
</dbReference>
<comment type="caution">
    <text evidence="10">The sequence shown here is derived from an EMBL/GenBank/DDBJ whole genome shotgun (WGS) entry which is preliminary data.</text>
</comment>
<evidence type="ECO:0000256" key="9">
    <source>
        <dbReference type="PROSITE-ProRule" id="PRU10125"/>
    </source>
</evidence>
<evidence type="ECO:0000256" key="3">
    <source>
        <dbReference type="ARBA" id="ARBA00013080"/>
    </source>
</evidence>
<dbReference type="Proteomes" id="UP000673375">
    <property type="component" value="Unassembled WGS sequence"/>
</dbReference>
<gene>
    <name evidence="8" type="primary">dapF</name>
    <name evidence="10" type="ORF">I6N96_08700</name>
</gene>
<comment type="caution">
    <text evidence="8">Lacks conserved residue(s) required for the propagation of feature annotation.</text>
</comment>
<dbReference type="EC" id="5.1.1.7" evidence="3 8"/>
<dbReference type="NCBIfam" id="TIGR00652">
    <property type="entry name" value="DapF"/>
    <property type="match status" value="1"/>
</dbReference>
<evidence type="ECO:0000256" key="7">
    <source>
        <dbReference type="ARBA" id="ARBA00051712"/>
    </source>
</evidence>
<keyword evidence="4 8" id="KW-0028">Amino-acid biosynthesis</keyword>
<feature type="binding site" evidence="8">
    <location>
        <position position="169"/>
    </location>
    <ligand>
        <name>substrate</name>
    </ligand>
</feature>
<evidence type="ECO:0000313" key="11">
    <source>
        <dbReference type="Proteomes" id="UP000673375"/>
    </source>
</evidence>
<dbReference type="GO" id="GO:0008837">
    <property type="term" value="F:diaminopimelate epimerase activity"/>
    <property type="evidence" value="ECO:0007669"/>
    <property type="project" value="UniProtKB-EC"/>
</dbReference>
<dbReference type="PANTHER" id="PTHR31689:SF0">
    <property type="entry name" value="DIAMINOPIMELATE EPIMERASE"/>
    <property type="match status" value="1"/>
</dbReference>
<proteinExistence type="inferred from homology"/>
<dbReference type="HAMAP" id="MF_00197">
    <property type="entry name" value="DAP_epimerase"/>
    <property type="match status" value="1"/>
</dbReference>
<reference evidence="10 11" key="1">
    <citation type="submission" date="2020-12" db="EMBL/GenBank/DDBJ databases">
        <title>Vagococcus allomyrinae sp. nov. and Enterococcus lavae sp. nov., isolated from the larvae of Allomyrina dichotoma.</title>
        <authorList>
            <person name="Lee S.D."/>
        </authorList>
    </citation>
    <scope>NUCLEOTIDE SEQUENCE [LARGE SCALE GENOMIC DNA]</scope>
    <source>
        <strain evidence="10 11">BWM-S5</strain>
    </source>
</reference>
<comment type="subunit">
    <text evidence="8">Homodimer.</text>
</comment>
<feature type="site" description="Could be important to modulate the pK values of the two catalytic cysteine residues" evidence="8">
    <location>
        <position position="223"/>
    </location>
</feature>
<evidence type="ECO:0000256" key="8">
    <source>
        <dbReference type="HAMAP-Rule" id="MF_00197"/>
    </source>
</evidence>
<keyword evidence="5 8" id="KW-0457">Lysine biosynthesis</keyword>
<keyword evidence="11" id="KW-1185">Reference proteome</keyword>
<feature type="binding site" evidence="8">
    <location>
        <position position="205"/>
    </location>
    <ligand>
        <name>substrate</name>
    </ligand>
</feature>
<evidence type="ECO:0000256" key="5">
    <source>
        <dbReference type="ARBA" id="ARBA00023154"/>
    </source>
</evidence>
<dbReference type="InterPro" id="IPR018510">
    <property type="entry name" value="DAP_epimerase_AS"/>
</dbReference>
<feature type="active site" evidence="9">
    <location>
        <position position="81"/>
    </location>
</feature>
<feature type="binding site" evidence="8">
    <location>
        <position position="72"/>
    </location>
    <ligand>
        <name>substrate</name>
    </ligand>
</feature>
<dbReference type="EMBL" id="JAEDXU010000004">
    <property type="protein sequence ID" value="MBP1046362.1"/>
    <property type="molecule type" value="Genomic_DNA"/>
</dbReference>
<evidence type="ECO:0000256" key="4">
    <source>
        <dbReference type="ARBA" id="ARBA00022605"/>
    </source>
</evidence>
<dbReference type="PROSITE" id="PS01326">
    <property type="entry name" value="DAP_EPIMERASE"/>
    <property type="match status" value="1"/>
</dbReference>
<keyword evidence="6 8" id="KW-0413">Isomerase</keyword>
<evidence type="ECO:0000256" key="2">
    <source>
        <dbReference type="ARBA" id="ARBA00010219"/>
    </source>
</evidence>
<dbReference type="PANTHER" id="PTHR31689">
    <property type="entry name" value="DIAMINOPIMELATE EPIMERASE, CHLOROPLASTIC"/>
    <property type="match status" value="1"/>
</dbReference>
<comment type="function">
    <text evidence="8">Catalyzes the stereoinversion of LL-2,6-diaminopimelate (L,L-DAP) to meso-diaminopimelate (meso-DAP), a precursor of L-lysine and an essential component of the bacterial peptidoglycan.</text>
</comment>
<feature type="binding site" evidence="8">
    <location>
        <position position="13"/>
    </location>
    <ligand>
        <name>substrate</name>
    </ligand>
</feature>
<comment type="subcellular location">
    <subcellularLocation>
        <location evidence="8">Cytoplasm</location>
    </subcellularLocation>
</comment>
<feature type="binding site" evidence="8">
    <location>
        <begin position="82"/>
        <end position="83"/>
    </location>
    <ligand>
        <name>substrate</name>
    </ligand>
</feature>
<keyword evidence="8" id="KW-0963">Cytoplasm</keyword>
<comment type="pathway">
    <text evidence="1 8">Amino-acid biosynthesis; L-lysine biosynthesis via DAP pathway; DL-2,6-diaminopimelate from LL-2,6-diaminopimelate: step 1/1.</text>
</comment>
<dbReference type="RefSeq" id="WP_209557190.1">
    <property type="nucleotide sequence ID" value="NZ_JAEDXU010000004.1"/>
</dbReference>
<feature type="binding site" evidence="8">
    <location>
        <begin position="233"/>
        <end position="234"/>
    </location>
    <ligand>
        <name>substrate</name>
    </ligand>
</feature>
<evidence type="ECO:0000256" key="6">
    <source>
        <dbReference type="ARBA" id="ARBA00023235"/>
    </source>
</evidence>
<organism evidence="10 11">
    <name type="scientific">Enterococcus larvae</name>
    <dbReference type="NCBI Taxonomy" id="2794352"/>
    <lineage>
        <taxon>Bacteria</taxon>
        <taxon>Bacillati</taxon>
        <taxon>Bacillota</taxon>
        <taxon>Bacilli</taxon>
        <taxon>Lactobacillales</taxon>
        <taxon>Enterococcaceae</taxon>
        <taxon>Enterococcus</taxon>
    </lineage>
</organism>